<keyword evidence="4" id="KW-1185">Reference proteome</keyword>
<dbReference type="Pfam" id="PF20151">
    <property type="entry name" value="DUF6533"/>
    <property type="match status" value="1"/>
</dbReference>
<dbReference type="EMBL" id="JABBWK010000031">
    <property type="protein sequence ID" value="KAG1899735.1"/>
    <property type="molecule type" value="Genomic_DNA"/>
</dbReference>
<evidence type="ECO:0000256" key="1">
    <source>
        <dbReference type="SAM" id="Phobius"/>
    </source>
</evidence>
<feature type="transmembrane region" description="Helical" evidence="1">
    <location>
        <begin position="25"/>
        <end position="45"/>
    </location>
</feature>
<accession>A0AAD4E539</accession>
<name>A0AAD4E539_9AGAM</name>
<feature type="transmembrane region" description="Helical" evidence="1">
    <location>
        <begin position="105"/>
        <end position="125"/>
    </location>
</feature>
<feature type="transmembrane region" description="Helical" evidence="1">
    <location>
        <begin position="65"/>
        <end position="85"/>
    </location>
</feature>
<evidence type="ECO:0000259" key="2">
    <source>
        <dbReference type="Pfam" id="PF20151"/>
    </source>
</evidence>
<dbReference type="AlphaFoldDB" id="A0AAD4E539"/>
<keyword evidence="1" id="KW-0472">Membrane</keyword>
<evidence type="ECO:0000313" key="3">
    <source>
        <dbReference type="EMBL" id="KAG1899735.1"/>
    </source>
</evidence>
<keyword evidence="1" id="KW-0812">Transmembrane</keyword>
<gene>
    <name evidence="3" type="ORF">F5891DRAFT_1189543</name>
</gene>
<reference evidence="3" key="1">
    <citation type="journal article" date="2020" name="New Phytol.">
        <title>Comparative genomics reveals dynamic genome evolution in host specialist ectomycorrhizal fungi.</title>
        <authorList>
            <person name="Lofgren L.A."/>
            <person name="Nguyen N.H."/>
            <person name="Vilgalys R."/>
            <person name="Ruytinx J."/>
            <person name="Liao H.L."/>
            <person name="Branco S."/>
            <person name="Kuo A."/>
            <person name="LaButti K."/>
            <person name="Lipzen A."/>
            <person name="Andreopoulos W."/>
            <person name="Pangilinan J."/>
            <person name="Riley R."/>
            <person name="Hundley H."/>
            <person name="Na H."/>
            <person name="Barry K."/>
            <person name="Grigoriev I.V."/>
            <person name="Stajich J.E."/>
            <person name="Kennedy P.G."/>
        </authorList>
    </citation>
    <scope>NUCLEOTIDE SEQUENCE</scope>
    <source>
        <strain evidence="3">FC203</strain>
    </source>
</reference>
<dbReference type="GeneID" id="64661480"/>
<dbReference type="Proteomes" id="UP001195769">
    <property type="component" value="Unassembled WGS sequence"/>
</dbReference>
<dbReference type="InterPro" id="IPR045340">
    <property type="entry name" value="DUF6533"/>
</dbReference>
<dbReference type="RefSeq" id="XP_041225311.1">
    <property type="nucleotide sequence ID" value="XM_041367182.1"/>
</dbReference>
<evidence type="ECO:0000313" key="4">
    <source>
        <dbReference type="Proteomes" id="UP001195769"/>
    </source>
</evidence>
<protein>
    <recommendedName>
        <fullName evidence="2">DUF6533 domain-containing protein</fullName>
    </recommendedName>
</protein>
<feature type="transmembrane region" description="Helical" evidence="1">
    <location>
        <begin position="218"/>
        <end position="240"/>
    </location>
</feature>
<proteinExistence type="predicted"/>
<comment type="caution">
    <text evidence="3">The sequence shown here is derived from an EMBL/GenBank/DDBJ whole genome shotgun (WGS) entry which is preliminary data.</text>
</comment>
<organism evidence="3 4">
    <name type="scientific">Suillus fuscotomentosus</name>
    <dbReference type="NCBI Taxonomy" id="1912939"/>
    <lineage>
        <taxon>Eukaryota</taxon>
        <taxon>Fungi</taxon>
        <taxon>Dikarya</taxon>
        <taxon>Basidiomycota</taxon>
        <taxon>Agaricomycotina</taxon>
        <taxon>Agaricomycetes</taxon>
        <taxon>Agaricomycetidae</taxon>
        <taxon>Boletales</taxon>
        <taxon>Suillineae</taxon>
        <taxon>Suillaceae</taxon>
        <taxon>Suillus</taxon>
    </lineage>
</organism>
<feature type="domain" description="DUF6533" evidence="2">
    <location>
        <begin position="32"/>
        <end position="75"/>
    </location>
</feature>
<feature type="transmembrane region" description="Helical" evidence="1">
    <location>
        <begin position="132"/>
        <end position="158"/>
    </location>
</feature>
<keyword evidence="1" id="KW-1133">Transmembrane helix</keyword>
<feature type="transmembrane region" description="Helical" evidence="1">
    <location>
        <begin position="178"/>
        <end position="197"/>
    </location>
</feature>
<sequence length="307" mass="33682">MSATTVGFQTAQYFTGTRFATSTPIARLTIEIVAAMAAVVFDYCLTLPQEVQLIWGKKWNIVRVLFTLTRYATLMGTAMTTYSAVTDRLNYTSCATFDSVSYGSHLISIITAEGLLIFRTLAFWHQSKKLRVWLLVFAAFCIAAAVGVSNVVSSVTVTNPPGVNSTSCVFENGGKGGAIQYGFLIIHELVLMILTIYKRFSFYKGTRGRLATILYRDGMIYMTCIIMASFANVLIALFVPETYTDILDAPQLVIHGVLASRILFNLRHESHQSDSAIINGISPIVDTRIPGAHSVAFVNTNPGMVEV</sequence>